<dbReference type="Proteomes" id="UP000592342">
    <property type="component" value="Unassembled WGS sequence"/>
</dbReference>
<protein>
    <recommendedName>
        <fullName evidence="6">Lipoprotein</fullName>
    </recommendedName>
</protein>
<proteinExistence type="predicted"/>
<evidence type="ECO:0000256" key="1">
    <source>
        <dbReference type="SAM" id="SignalP"/>
    </source>
</evidence>
<name>A0A483GN12_KLEPN</name>
<keyword evidence="1" id="KW-0732">Signal</keyword>
<organism evidence="3">
    <name type="scientific">Klebsiella pneumoniae</name>
    <dbReference type="NCBI Taxonomy" id="573"/>
    <lineage>
        <taxon>Bacteria</taxon>
        <taxon>Pseudomonadati</taxon>
        <taxon>Pseudomonadota</taxon>
        <taxon>Gammaproteobacteria</taxon>
        <taxon>Enterobacterales</taxon>
        <taxon>Enterobacteriaceae</taxon>
        <taxon>Klebsiella/Raoultella group</taxon>
        <taxon>Klebsiella</taxon>
        <taxon>Klebsiella pneumoniae complex</taxon>
    </lineage>
</organism>
<evidence type="ECO:0000313" key="3">
    <source>
        <dbReference type="EMBL" id="TCX10641.1"/>
    </source>
</evidence>
<feature type="signal peptide" evidence="1">
    <location>
        <begin position="1"/>
        <end position="23"/>
    </location>
</feature>
<dbReference type="EMBL" id="CAAHCZ010000001">
    <property type="protein sequence ID" value="VGL85701.1"/>
    <property type="molecule type" value="Genomic_DNA"/>
</dbReference>
<dbReference type="RefSeq" id="WP_004190632.1">
    <property type="nucleotide sequence ID" value="NZ_BGKY01000036.1"/>
</dbReference>
<accession>A0A483GN12</accession>
<dbReference type="AlphaFoldDB" id="A0A483GN12"/>
<evidence type="ECO:0000313" key="4">
    <source>
        <dbReference type="EMBL" id="VGL85701.1"/>
    </source>
</evidence>
<evidence type="ECO:0008006" key="6">
    <source>
        <dbReference type="Google" id="ProtNLM"/>
    </source>
</evidence>
<dbReference type="PROSITE" id="PS51257">
    <property type="entry name" value="PROKAR_LIPOPROTEIN"/>
    <property type="match status" value="1"/>
</dbReference>
<evidence type="ECO:0000313" key="2">
    <source>
        <dbReference type="EMBL" id="MBC2862665.1"/>
    </source>
</evidence>
<feature type="chain" id="PRO_5036115591" description="Lipoprotein" evidence="1">
    <location>
        <begin position="24"/>
        <end position="227"/>
    </location>
</feature>
<reference evidence="4" key="2">
    <citation type="submission" date="2019-03" db="EMBL/GenBank/DDBJ databases">
        <authorList>
            <consortium name="Pathogen Informatics"/>
        </authorList>
    </citation>
    <scope>NUCLEOTIDE SEQUENCE</scope>
    <source>
        <strain evidence="4">5012STDY7626466</strain>
    </source>
</reference>
<reference evidence="2 5" key="3">
    <citation type="submission" date="2020-08" db="EMBL/GenBank/DDBJ databases">
        <title>Tigecycline and colistin resistance in Klebsiella pneumoniae.</title>
        <authorList>
            <person name="Ramesh N."/>
            <person name="Shanthini T."/>
            <person name="Prasanth M."/>
            <person name="Senthilkumar N."/>
            <person name="Meesala Krishna M."/>
            <person name="Guruswami G."/>
        </authorList>
    </citation>
    <scope>NUCLEOTIDE SEQUENCE [LARGE SCALE GENOMIC DNA]</scope>
    <source>
        <strain evidence="2 5">SHM 84</strain>
    </source>
</reference>
<dbReference type="EMBL" id="SDCC01000004">
    <property type="protein sequence ID" value="TCX10641.1"/>
    <property type="molecule type" value="Genomic_DNA"/>
</dbReference>
<reference evidence="3" key="1">
    <citation type="submission" date="2019-01" db="EMBL/GenBank/DDBJ databases">
        <authorList>
            <person name="Lista F."/>
            <person name="Anselmo A."/>
        </authorList>
    </citation>
    <scope>NUCLEOTIDE SEQUENCE</scope>
    <source>
        <strain evidence="3">20S</strain>
    </source>
</reference>
<evidence type="ECO:0000313" key="5">
    <source>
        <dbReference type="Proteomes" id="UP000592342"/>
    </source>
</evidence>
<gene>
    <name evidence="3" type="ORF">ETE86_06605</name>
    <name evidence="2" type="ORF">H7U16_14055</name>
    <name evidence="4" type="ORF">SAMEA4873656_00586</name>
</gene>
<sequence>MKKLLIVALGAVLLTGCTTPARNYVPQTKQISIPPLNTVTTTYVGEDMVRQGIDASIDAIHFNQAVVIGSIGVYTIPAGDYVKIGEDSKSEFYSNVERTSGAVVPNRFMVNDPTQSIQLMKNGEICIVTIYGGTKCDTGKPFTKVKFQTEQQSSFQQTLIYNGKVGNKINIGYREFQGGMARAAFSNEVEYDLSESKTIRYKGAVLDIMDANNQSITFKLTRNFNTN</sequence>
<dbReference type="EMBL" id="JACLRA010000001">
    <property type="protein sequence ID" value="MBC2862665.1"/>
    <property type="molecule type" value="Genomic_DNA"/>
</dbReference>